<dbReference type="AlphaFoldDB" id="A0A9R0DTD4"/>
<organism evidence="2 3">
    <name type="scientific">Spodoptera frugiperda</name>
    <name type="common">Fall armyworm</name>
    <dbReference type="NCBI Taxonomy" id="7108"/>
    <lineage>
        <taxon>Eukaryota</taxon>
        <taxon>Metazoa</taxon>
        <taxon>Ecdysozoa</taxon>
        <taxon>Arthropoda</taxon>
        <taxon>Hexapoda</taxon>
        <taxon>Insecta</taxon>
        <taxon>Pterygota</taxon>
        <taxon>Neoptera</taxon>
        <taxon>Endopterygota</taxon>
        <taxon>Lepidoptera</taxon>
        <taxon>Glossata</taxon>
        <taxon>Ditrysia</taxon>
        <taxon>Noctuoidea</taxon>
        <taxon>Noctuidae</taxon>
        <taxon>Amphipyrinae</taxon>
        <taxon>Spodoptera</taxon>
    </lineage>
</organism>
<dbReference type="RefSeq" id="XP_050553062.1">
    <property type="nucleotide sequence ID" value="XM_050697105.1"/>
</dbReference>
<keyword evidence="2" id="KW-1185">Reference proteome</keyword>
<protein>
    <submittedName>
        <fullName evidence="3">Uncharacterized protein LOC126911236</fullName>
    </submittedName>
</protein>
<dbReference type="OrthoDB" id="7237208at2759"/>
<dbReference type="Proteomes" id="UP000829999">
    <property type="component" value="Chromosome 11"/>
</dbReference>
<dbReference type="GeneID" id="126911236"/>
<sequence>MSCFRILVYLWLIRVTCVSADSLPASGPFKTSIASITDCAKPAKPYMKNPPVVFQSTTNNSTLSGNITFFRDTKNMKIRVKSFIPRDGKWEQLYLINNLDCHGMVLHLICVTMNIKYDRKNCLYYKGSYVFENLDVNQLLHLWVSTAPYGHIMWRSETYSQQGTFSCKEFETVIEPAFS</sequence>
<name>A0A9R0DTD4_SPOFR</name>
<proteinExistence type="predicted"/>
<feature type="signal peptide" evidence="1">
    <location>
        <begin position="1"/>
        <end position="20"/>
    </location>
</feature>
<evidence type="ECO:0000313" key="3">
    <source>
        <dbReference type="RefSeq" id="XP_050553062.1"/>
    </source>
</evidence>
<evidence type="ECO:0000313" key="2">
    <source>
        <dbReference type="Proteomes" id="UP000829999"/>
    </source>
</evidence>
<feature type="chain" id="PRO_5040138802" evidence="1">
    <location>
        <begin position="21"/>
        <end position="179"/>
    </location>
</feature>
<keyword evidence="1" id="KW-0732">Signal</keyword>
<gene>
    <name evidence="3" type="primary">LOC126911236</name>
</gene>
<evidence type="ECO:0000256" key="1">
    <source>
        <dbReference type="SAM" id="SignalP"/>
    </source>
</evidence>
<reference evidence="3" key="1">
    <citation type="submission" date="2025-08" db="UniProtKB">
        <authorList>
            <consortium name="RefSeq"/>
        </authorList>
    </citation>
    <scope>IDENTIFICATION</scope>
    <source>
        <tissue evidence="3">Whole larval tissue</tissue>
    </source>
</reference>
<accession>A0A9R0DTD4</accession>